<sequence>MDNIVPAPVGFAIQLFRGAAAAATAATAKAYQTSAGIAAARAVNRLGRELLVRLYRRAEAPGRLSSSEAVALLLTTGGSRPLANLLRTLIARRMALRSLLLLFGSTLQADGCDGPMLSLRRASQASGPFRPRAAFSRGRFDSLASQSSSTDATSVRAP</sequence>
<keyword evidence="1" id="KW-1185">Reference proteome</keyword>
<proteinExistence type="predicted"/>
<dbReference type="WBParaSite" id="maker-unitig_40543-snap-gene-0.3-mRNA-1">
    <property type="protein sequence ID" value="maker-unitig_40543-snap-gene-0.3-mRNA-1"/>
    <property type="gene ID" value="maker-unitig_40543-snap-gene-0.3"/>
</dbReference>
<accession>A0A1I8FN25</accession>
<evidence type="ECO:0000313" key="2">
    <source>
        <dbReference type="WBParaSite" id="maker-unitig_40543-snap-gene-0.3-mRNA-1"/>
    </source>
</evidence>
<dbReference type="Proteomes" id="UP000095280">
    <property type="component" value="Unplaced"/>
</dbReference>
<evidence type="ECO:0000313" key="1">
    <source>
        <dbReference type="Proteomes" id="UP000095280"/>
    </source>
</evidence>
<organism evidence="1 2">
    <name type="scientific">Macrostomum lignano</name>
    <dbReference type="NCBI Taxonomy" id="282301"/>
    <lineage>
        <taxon>Eukaryota</taxon>
        <taxon>Metazoa</taxon>
        <taxon>Spiralia</taxon>
        <taxon>Lophotrochozoa</taxon>
        <taxon>Platyhelminthes</taxon>
        <taxon>Rhabditophora</taxon>
        <taxon>Macrostomorpha</taxon>
        <taxon>Macrostomida</taxon>
        <taxon>Macrostomidae</taxon>
        <taxon>Macrostomum</taxon>
    </lineage>
</organism>
<protein>
    <submittedName>
        <fullName evidence="2">Secreted protein</fullName>
    </submittedName>
</protein>
<reference evidence="2" key="1">
    <citation type="submission" date="2016-11" db="UniProtKB">
        <authorList>
            <consortium name="WormBaseParasite"/>
        </authorList>
    </citation>
    <scope>IDENTIFICATION</scope>
</reference>
<name>A0A1I8FN25_9PLAT</name>
<dbReference type="AlphaFoldDB" id="A0A1I8FN25"/>